<gene>
    <name evidence="4" type="ORF">TH63_03875</name>
</gene>
<dbReference type="OrthoDB" id="9816081at2"/>
<dbReference type="GO" id="GO:0016787">
    <property type="term" value="F:hydrolase activity"/>
    <property type="evidence" value="ECO:0007669"/>
    <property type="project" value="InterPro"/>
</dbReference>
<dbReference type="InterPro" id="IPR011047">
    <property type="entry name" value="Quinoprotein_ADH-like_sf"/>
</dbReference>
<dbReference type="InterPro" id="IPR002372">
    <property type="entry name" value="PQQ_rpt_dom"/>
</dbReference>
<evidence type="ECO:0000313" key="4">
    <source>
        <dbReference type="EMBL" id="AKQ44963.1"/>
    </source>
</evidence>
<feature type="domain" description="Pyrrolo-quinoline quinone repeat" evidence="3">
    <location>
        <begin position="341"/>
        <end position="448"/>
    </location>
</feature>
<dbReference type="Pfam" id="PF00149">
    <property type="entry name" value="Metallophos"/>
    <property type="match status" value="1"/>
</dbReference>
<reference evidence="4 5" key="1">
    <citation type="submission" date="2015-01" db="EMBL/GenBank/DDBJ databases">
        <title>Rufibacter sp./DG31D/ whole genome sequencing.</title>
        <authorList>
            <person name="Kim M.K."/>
            <person name="Srinivasan S."/>
            <person name="Lee J.-J."/>
        </authorList>
    </citation>
    <scope>NUCLEOTIDE SEQUENCE [LARGE SCALE GENOMIC DNA]</scope>
    <source>
        <strain evidence="4 5">DG31D</strain>
    </source>
</reference>
<sequence length="614" mass="67575">MKHLLRIAFLLSLLQCQLSFAQSFKFAFVTDTHIGTPNGGAEEDLERTIADINQLPGIDFVLLTGDITEMGTDLELKKAKSIISKLKVPYYIVPGNHDTGWSESGGVSFIREFGSDKFVFEHQGYKFIGCASGPYVRMSDGHIPRDATVWLDSVLAATPKTQPIIFVNHYPLDNGLDNWYDALDRLKKYNTQFSICGHGHSNRKADSEGVPATMGRSNLRAKELIGGYNLVEVRQDSALFAERTPGVATKPVWRRIALGPRQYNTSRKYDRPSYAINTTYPTVKKAWSYHSDANVISTPVYTKGLVVFGNSVGKVEALSGKDGKKVWSYQTGGGVFSSPEVYKDYIIFGSGDGSIYALKAKTGKLAWSTKTGASVLGSPTIEKGVVYIGGSDGTFRALDAKSGKQLWQFEGLQGAVVSKPLLYEGKVIFGAWDRHLYALNQKDGKLAWKWENGSANRMFSPAMVTPVAHDGVVYIVAPDRFITAIDAQSGKALWRSKEATVRESIGLSADKQLVYGKTMQDEVVAFKTNKTAPQLAWKMNAGFGYEHVPSMLVEKDGAVFFGTKSGVVYSIDPKTQKVNWAHKIDNSMVNTVNVLPKRKLLAATMDGKVELLTY</sequence>
<dbReference type="PANTHER" id="PTHR34512:SF30">
    <property type="entry name" value="OUTER MEMBRANE PROTEIN ASSEMBLY FACTOR BAMB"/>
    <property type="match status" value="1"/>
</dbReference>
<dbReference type="STRING" id="1379910.TH63_03875"/>
<dbReference type="InterPro" id="IPR004843">
    <property type="entry name" value="Calcineurin-like_PHP"/>
</dbReference>
<name>A0A0H4VHX9_9BACT</name>
<dbReference type="Proteomes" id="UP000036458">
    <property type="component" value="Chromosome"/>
</dbReference>
<feature type="domain" description="Calcineurin-like phosphoesterase" evidence="2">
    <location>
        <begin position="24"/>
        <end position="201"/>
    </location>
</feature>
<dbReference type="InterPro" id="IPR029052">
    <property type="entry name" value="Metallo-depent_PP-like"/>
</dbReference>
<proteinExistence type="predicted"/>
<evidence type="ECO:0000259" key="2">
    <source>
        <dbReference type="Pfam" id="PF00149"/>
    </source>
</evidence>
<dbReference type="PATRIC" id="fig|1379910.4.peg.838"/>
<dbReference type="PANTHER" id="PTHR34512">
    <property type="entry name" value="CELL SURFACE PROTEIN"/>
    <property type="match status" value="1"/>
</dbReference>
<dbReference type="Gene3D" id="2.130.10.10">
    <property type="entry name" value="YVTN repeat-like/Quinoprotein amine dehydrogenase"/>
    <property type="match status" value="1"/>
</dbReference>
<evidence type="ECO:0000259" key="3">
    <source>
        <dbReference type="Pfam" id="PF13360"/>
    </source>
</evidence>
<feature type="signal peptide" evidence="1">
    <location>
        <begin position="1"/>
        <end position="21"/>
    </location>
</feature>
<organism evidence="4 5">
    <name type="scientific">Rufibacter radiotolerans</name>
    <dbReference type="NCBI Taxonomy" id="1379910"/>
    <lineage>
        <taxon>Bacteria</taxon>
        <taxon>Pseudomonadati</taxon>
        <taxon>Bacteroidota</taxon>
        <taxon>Cytophagia</taxon>
        <taxon>Cytophagales</taxon>
        <taxon>Hymenobacteraceae</taxon>
        <taxon>Rufibacter</taxon>
    </lineage>
</organism>
<dbReference type="SMART" id="SM00564">
    <property type="entry name" value="PQQ"/>
    <property type="match status" value="6"/>
</dbReference>
<dbReference type="KEGG" id="ruf:TH63_03875"/>
<keyword evidence="1" id="KW-0732">Signal</keyword>
<dbReference type="AlphaFoldDB" id="A0A0H4VHX9"/>
<dbReference type="InterPro" id="IPR018391">
    <property type="entry name" value="PQQ_b-propeller_rpt"/>
</dbReference>
<accession>A0A0H4VHX9</accession>
<keyword evidence="5" id="KW-1185">Reference proteome</keyword>
<evidence type="ECO:0000256" key="1">
    <source>
        <dbReference type="SAM" id="SignalP"/>
    </source>
</evidence>
<feature type="chain" id="PRO_5005211822" evidence="1">
    <location>
        <begin position="22"/>
        <end position="614"/>
    </location>
</feature>
<protein>
    <submittedName>
        <fullName evidence="4">Metallophosphoesterase</fullName>
    </submittedName>
</protein>
<evidence type="ECO:0000313" key="5">
    <source>
        <dbReference type="Proteomes" id="UP000036458"/>
    </source>
</evidence>
<dbReference type="SUPFAM" id="SSF50998">
    <property type="entry name" value="Quinoprotein alcohol dehydrogenase-like"/>
    <property type="match status" value="2"/>
</dbReference>
<dbReference type="Pfam" id="PF13360">
    <property type="entry name" value="PQQ_2"/>
    <property type="match status" value="1"/>
</dbReference>
<dbReference type="InterPro" id="IPR015943">
    <property type="entry name" value="WD40/YVTN_repeat-like_dom_sf"/>
</dbReference>
<dbReference type="Gene3D" id="3.60.21.10">
    <property type="match status" value="1"/>
</dbReference>
<dbReference type="SUPFAM" id="SSF56300">
    <property type="entry name" value="Metallo-dependent phosphatases"/>
    <property type="match status" value="1"/>
</dbReference>
<dbReference type="RefSeq" id="WP_048919784.1">
    <property type="nucleotide sequence ID" value="NZ_CP010777.1"/>
</dbReference>
<dbReference type="EMBL" id="CP010777">
    <property type="protein sequence ID" value="AKQ44963.1"/>
    <property type="molecule type" value="Genomic_DNA"/>
</dbReference>